<dbReference type="InterPro" id="IPR053155">
    <property type="entry name" value="F-pilin_assembly_TraC"/>
</dbReference>
<dbReference type="InterPro" id="IPR014117">
    <property type="entry name" value="TraC-F-type"/>
</dbReference>
<dbReference type="CDD" id="cd01127">
    <property type="entry name" value="TrwB_TraG_TraD_VirD4"/>
    <property type="match status" value="1"/>
</dbReference>
<dbReference type="EMBL" id="JAVRIC010000023">
    <property type="protein sequence ID" value="MDT0498575.1"/>
    <property type="molecule type" value="Genomic_DNA"/>
</dbReference>
<comment type="caution">
    <text evidence="2">The sequence shown here is derived from an EMBL/GenBank/DDBJ whole genome shotgun (WGS) entry which is preliminary data.</text>
</comment>
<evidence type="ECO:0000313" key="3">
    <source>
        <dbReference type="Proteomes" id="UP001254608"/>
    </source>
</evidence>
<gene>
    <name evidence="2" type="primary">traC</name>
    <name evidence="2" type="ORF">RM530_14585</name>
</gene>
<dbReference type="InterPro" id="IPR043964">
    <property type="entry name" value="P-loop_TraG"/>
</dbReference>
<dbReference type="SUPFAM" id="SSF52540">
    <property type="entry name" value="P-loop containing nucleoside triphosphate hydrolases"/>
    <property type="match status" value="1"/>
</dbReference>
<dbReference type="PANTHER" id="PTHR38467:SF1">
    <property type="entry name" value="CONJUGATIVE TRANSFER: ASSEMBLY"/>
    <property type="match status" value="1"/>
</dbReference>
<dbReference type="RefSeq" id="WP_311365985.1">
    <property type="nucleotide sequence ID" value="NZ_JAVRIC010000023.1"/>
</dbReference>
<dbReference type="Pfam" id="PF19044">
    <property type="entry name" value="P-loop_TraG"/>
    <property type="match status" value="2"/>
</dbReference>
<evidence type="ECO:0000313" key="2">
    <source>
        <dbReference type="EMBL" id="MDT0498575.1"/>
    </source>
</evidence>
<organism evidence="2 3">
    <name type="scientific">Banduia mediterranea</name>
    <dbReference type="NCBI Taxonomy" id="3075609"/>
    <lineage>
        <taxon>Bacteria</taxon>
        <taxon>Pseudomonadati</taxon>
        <taxon>Pseudomonadota</taxon>
        <taxon>Gammaproteobacteria</taxon>
        <taxon>Nevskiales</taxon>
        <taxon>Algiphilaceae</taxon>
        <taxon>Banduia</taxon>
    </lineage>
</organism>
<dbReference type="Gene3D" id="1.10.8.730">
    <property type="match status" value="1"/>
</dbReference>
<dbReference type="InterPro" id="IPR027417">
    <property type="entry name" value="P-loop_NTPase"/>
</dbReference>
<feature type="domain" description="TraG P-loop" evidence="1">
    <location>
        <begin position="484"/>
        <end position="569"/>
    </location>
</feature>
<dbReference type="Gene3D" id="3.40.50.300">
    <property type="entry name" value="P-loop containing nucleotide triphosphate hydrolases"/>
    <property type="match status" value="1"/>
</dbReference>
<dbReference type="PANTHER" id="PTHR38467">
    <property type="match status" value="1"/>
</dbReference>
<evidence type="ECO:0000259" key="1">
    <source>
        <dbReference type="Pfam" id="PF19044"/>
    </source>
</evidence>
<dbReference type="Proteomes" id="UP001254608">
    <property type="component" value="Unassembled WGS sequence"/>
</dbReference>
<dbReference type="InterPro" id="IPR025955">
    <property type="entry name" value="TraC/Conjuga_ATPase"/>
</dbReference>
<proteinExistence type="predicted"/>
<reference evidence="2 3" key="1">
    <citation type="submission" date="2023-09" db="EMBL/GenBank/DDBJ databases">
        <authorList>
            <person name="Rey-Velasco X."/>
        </authorList>
    </citation>
    <scope>NUCLEOTIDE SEQUENCE [LARGE SCALE GENOMIC DNA]</scope>
    <source>
        <strain evidence="2 3">W345</strain>
    </source>
</reference>
<feature type="domain" description="TraG P-loop" evidence="1">
    <location>
        <begin position="623"/>
        <end position="847"/>
    </location>
</feature>
<keyword evidence="3" id="KW-1185">Reference proteome</keyword>
<protein>
    <submittedName>
        <fullName evidence="2">Type IV secretion system protein TraC</fullName>
    </submittedName>
</protein>
<name>A0ABU2WL13_9GAMM</name>
<sequence length="856" mass="95425">MDIREQSLAPSSLDRLRGRVGAELKRWFAEEPPGALFDRGLPPPTVAEMQRIASARRVSGLLPYESYDPDKQLFFNGDAAGFVLEATPAVGMDLKRIKVLAGLFSQGLKAGTCVQITLWADPDVHGLLDRWREARPRDGSLFSVLADRRASYLRGGCWASLFDSQVFLLRDWRVLFSVTRPIDPRQPDASELDYLMRVRAAIEGILASADMGHLRVDAERFIGTLDGMLNPSPEPRTRWRWDPEVPLAEQVIDRDTLLLVGRDCLSLIHRGFNVSVLPLSVRQFPLNWAGWQSGELIGALFSNVQRLPCPVLYTQTIHVTDQVAALGSARLKAARATQMMDSPVGRFVPAWKERKADWDYVVGNMEDGHRLLRSHWQIVAFARAGEEEFCLQRLRSVFESQGWQLSQDRFTALTALRCALPMTAGPMLADELKRLGLLRSRLTWNAVNTAPLTAEWKGTGTPLLMTFGRRGQVQFVDFFDNRKGNYNVAVAATSGAGKSFFTNEMVVATRSTGGRVSIIDAGKSYLNICRLLDGQYVSFSRAERPCLNPFSTVNADEFQEEELPLLKQLHAQMASPDAPLSPLQLAVLEQAIVASWKKYGADAEPTAVAAELTVMGAHDEAARDLATMLFPYTRDGSYGRYFNGASTIALHNPLVVLELDDLVNMTDLQSVVLLSLMLSITEEMYRHERSVRKLAIIDEAWQLMGQGQAGKFIERGYRTARKYGGAFMTITQSINDYYKSALSRAALENSDFLCLLRQKAETVHKARAEQQIAMDDGLQELLLSLDKQDGMYSELAIKGPEGVSVGRLIVDPFSEKLYSTQSAEFQFVQDAQARGLSLVEAVDELVRRSSQRKAQT</sequence>
<dbReference type="Pfam" id="PF11130">
    <property type="entry name" value="TraC_F_IV"/>
    <property type="match status" value="1"/>
</dbReference>
<dbReference type="NCBIfam" id="TIGR02746">
    <property type="entry name" value="TraC-F-type"/>
    <property type="match status" value="1"/>
</dbReference>
<accession>A0ABU2WL13</accession>